<protein>
    <recommendedName>
        <fullName evidence="1">anthranilate synthase</fullName>
        <ecNumber evidence="1">4.1.3.27</ecNumber>
    </recommendedName>
</protein>
<gene>
    <name evidence="7" type="ORF">ABT276_35815</name>
</gene>
<comment type="caution">
    <text evidence="7">The sequence shown here is derived from an EMBL/GenBank/DDBJ whole genome shotgun (WGS) entry which is preliminary data.</text>
</comment>
<evidence type="ECO:0000259" key="6">
    <source>
        <dbReference type="Pfam" id="PF00425"/>
    </source>
</evidence>
<comment type="catalytic activity">
    <reaction evidence="4">
        <text>chorismate + L-glutamine = anthranilate + pyruvate + L-glutamate + H(+)</text>
        <dbReference type="Rhea" id="RHEA:21732"/>
        <dbReference type="ChEBI" id="CHEBI:15361"/>
        <dbReference type="ChEBI" id="CHEBI:15378"/>
        <dbReference type="ChEBI" id="CHEBI:16567"/>
        <dbReference type="ChEBI" id="CHEBI:29748"/>
        <dbReference type="ChEBI" id="CHEBI:29985"/>
        <dbReference type="ChEBI" id="CHEBI:58359"/>
        <dbReference type="EC" id="4.1.3.27"/>
    </reaction>
</comment>
<reference evidence="7 8" key="1">
    <citation type="submission" date="2024-06" db="EMBL/GenBank/DDBJ databases">
        <title>The Natural Products Discovery Center: Release of the First 8490 Sequenced Strains for Exploring Actinobacteria Biosynthetic Diversity.</title>
        <authorList>
            <person name="Kalkreuter E."/>
            <person name="Kautsar S.A."/>
            <person name="Yang D."/>
            <person name="Bader C.D."/>
            <person name="Teijaro C.N."/>
            <person name="Fluegel L."/>
            <person name="Davis C.M."/>
            <person name="Simpson J.R."/>
            <person name="Lauterbach L."/>
            <person name="Steele A.D."/>
            <person name="Gui C."/>
            <person name="Meng S."/>
            <person name="Li G."/>
            <person name="Viehrig K."/>
            <person name="Ye F."/>
            <person name="Su P."/>
            <person name="Kiefer A.F."/>
            <person name="Nichols A."/>
            <person name="Cepeda A.J."/>
            <person name="Yan W."/>
            <person name="Fan B."/>
            <person name="Jiang Y."/>
            <person name="Adhikari A."/>
            <person name="Zheng C.-J."/>
            <person name="Schuster L."/>
            <person name="Cowan T.M."/>
            <person name="Smanski M.J."/>
            <person name="Chevrette M.G."/>
            <person name="De Carvalho L.P.S."/>
            <person name="Shen B."/>
        </authorList>
    </citation>
    <scope>NUCLEOTIDE SEQUENCE [LARGE SCALE GENOMIC DNA]</scope>
    <source>
        <strain evidence="7 8">NPDC000837</strain>
    </source>
</reference>
<sequence length="621" mass="67497">MSALLEQVLALELPAFAIIHRPECGSPGTLDLLTGQVTEYKSLDDIPLADDSGPGPVLDTLVLVPYRQLADRGFAARDDATPLLAMSLTARDTVPVAEALAGFPQVPTELAAGHFDVDDDAYAQMVRQIVTEEIGTGEGANFVMKRSFVADIGDYSLTSALSFFRRLLEREEKAYWTFIIHTGRNTLVGATPERHVSLAGGTAVMNPISGTYRYPSGGPTLQGVMEFLADTKETDELYMVLDEELKMMARLCDDGGRVHGPYLKEMARLAHTEYLIEGRTNRNVREVLHETMFAPTVTGSPLESAAKVISRYEPKGRGYYSGVAALIGRDAAGQQTLDSAILIRTADIDPGGRMNISVGATLVRHSDPMAEAAETHIKLATLLNALESDRPSGYAANPEVRAALERRNEGIADFWLRDKDDRPSAGASLDGMTALVVDAEDTFTAMLDQQLRSLGLSVEVRRFDEPYDVAAYDLTVFGPGPGDPRMTSHPKIARLRQSIDTALASRRPMLAVCLSHQVLSTKLGFELHRREVPNQGVQGEIELFGVPERVGFYNTFAAHSAVSERTVEGIGVVEVSRDQETGEVNALRGPGFASMQFHAESVLTVDGPRIIREAIQGVLGR</sequence>
<dbReference type="Pfam" id="PF00425">
    <property type="entry name" value="Chorismate_bind"/>
    <property type="match status" value="1"/>
</dbReference>
<keyword evidence="8" id="KW-1185">Reference proteome</keyword>
<name>A0ABV1V7Q2_9ACTN</name>
<evidence type="ECO:0000313" key="7">
    <source>
        <dbReference type="EMBL" id="MER6618566.1"/>
    </source>
</evidence>
<dbReference type="InterPro" id="IPR015890">
    <property type="entry name" value="Chorismate_C"/>
</dbReference>
<dbReference type="SUPFAM" id="SSF52317">
    <property type="entry name" value="Class I glutamine amidotransferase-like"/>
    <property type="match status" value="1"/>
</dbReference>
<evidence type="ECO:0000256" key="2">
    <source>
        <dbReference type="ARBA" id="ARBA00022962"/>
    </source>
</evidence>
<dbReference type="PANTHER" id="PTHR11236:SF49">
    <property type="entry name" value="ANTHRANILATE SYNTHASE COMPONENT 1"/>
    <property type="match status" value="1"/>
</dbReference>
<dbReference type="InterPro" id="IPR019999">
    <property type="entry name" value="Anth_synth_I-like"/>
</dbReference>
<dbReference type="Pfam" id="PF00117">
    <property type="entry name" value="GATase"/>
    <property type="match status" value="1"/>
</dbReference>
<dbReference type="InterPro" id="IPR005801">
    <property type="entry name" value="ADC_synthase"/>
</dbReference>
<evidence type="ECO:0000256" key="4">
    <source>
        <dbReference type="ARBA" id="ARBA00047683"/>
    </source>
</evidence>
<dbReference type="RefSeq" id="WP_351979384.1">
    <property type="nucleotide sequence ID" value="NZ_JBEPBX010000068.1"/>
</dbReference>
<dbReference type="PRINTS" id="PR00096">
    <property type="entry name" value="GATASE"/>
</dbReference>
<dbReference type="PRINTS" id="PR00097">
    <property type="entry name" value="ANTSNTHASEII"/>
</dbReference>
<dbReference type="PROSITE" id="PS51273">
    <property type="entry name" value="GATASE_TYPE_1"/>
    <property type="match status" value="1"/>
</dbReference>
<dbReference type="PANTHER" id="PTHR11236">
    <property type="entry name" value="AMINOBENZOATE/ANTHRANILATE SYNTHASE"/>
    <property type="match status" value="1"/>
</dbReference>
<evidence type="ECO:0000313" key="8">
    <source>
        <dbReference type="Proteomes" id="UP001445472"/>
    </source>
</evidence>
<proteinExistence type="predicted"/>
<dbReference type="Proteomes" id="UP001445472">
    <property type="component" value="Unassembled WGS sequence"/>
</dbReference>
<evidence type="ECO:0000256" key="1">
    <source>
        <dbReference type="ARBA" id="ARBA00012266"/>
    </source>
</evidence>
<dbReference type="InterPro" id="IPR006221">
    <property type="entry name" value="TrpG/PapA_dom"/>
</dbReference>
<dbReference type="EMBL" id="JBEPBX010000068">
    <property type="protein sequence ID" value="MER6618566.1"/>
    <property type="molecule type" value="Genomic_DNA"/>
</dbReference>
<dbReference type="SUPFAM" id="SSF56322">
    <property type="entry name" value="ADC synthase"/>
    <property type="match status" value="1"/>
</dbReference>
<dbReference type="Gene3D" id="3.60.120.10">
    <property type="entry name" value="Anthranilate synthase"/>
    <property type="match status" value="1"/>
</dbReference>
<dbReference type="InterPro" id="IPR017926">
    <property type="entry name" value="GATASE"/>
</dbReference>
<dbReference type="Gene3D" id="3.40.50.880">
    <property type="match status" value="1"/>
</dbReference>
<dbReference type="InterPro" id="IPR029062">
    <property type="entry name" value="Class_I_gatase-like"/>
</dbReference>
<keyword evidence="2" id="KW-0315">Glutamine amidotransferase</keyword>
<dbReference type="EC" id="4.1.3.27" evidence="1"/>
<accession>A0ABV1V7Q2</accession>
<feature type="domain" description="Chorismate-utilising enzyme C-terminal" evidence="6">
    <location>
        <begin position="119"/>
        <end position="378"/>
    </location>
</feature>
<keyword evidence="3" id="KW-0456">Lyase</keyword>
<evidence type="ECO:0000256" key="3">
    <source>
        <dbReference type="ARBA" id="ARBA00023239"/>
    </source>
</evidence>
<organism evidence="7 8">
    <name type="scientific">Streptomyces xantholiticus</name>
    <dbReference type="NCBI Taxonomy" id="68285"/>
    <lineage>
        <taxon>Bacteria</taxon>
        <taxon>Bacillati</taxon>
        <taxon>Actinomycetota</taxon>
        <taxon>Actinomycetes</taxon>
        <taxon>Kitasatosporales</taxon>
        <taxon>Streptomycetaceae</taxon>
        <taxon>Streptomyces</taxon>
    </lineage>
</organism>
<evidence type="ECO:0000259" key="5">
    <source>
        <dbReference type="Pfam" id="PF00117"/>
    </source>
</evidence>
<dbReference type="CDD" id="cd01743">
    <property type="entry name" value="GATase1_Anthranilate_Synthase"/>
    <property type="match status" value="1"/>
</dbReference>
<feature type="domain" description="Glutamine amidotransferase" evidence="5">
    <location>
        <begin position="435"/>
        <end position="613"/>
    </location>
</feature>